<keyword evidence="7" id="KW-1185">Reference proteome</keyword>
<keyword evidence="4" id="KW-0804">Transcription</keyword>
<dbReference type="SUPFAM" id="SSF53850">
    <property type="entry name" value="Periplasmic binding protein-like II"/>
    <property type="match status" value="1"/>
</dbReference>
<comment type="similarity">
    <text evidence="1">Belongs to the LysR transcriptional regulatory family.</text>
</comment>
<dbReference type="Pfam" id="PF00126">
    <property type="entry name" value="HTH_1"/>
    <property type="match status" value="1"/>
</dbReference>
<evidence type="ECO:0000313" key="7">
    <source>
        <dbReference type="Proteomes" id="UP000663992"/>
    </source>
</evidence>
<feature type="domain" description="HTH lysR-type" evidence="5">
    <location>
        <begin position="14"/>
        <end position="63"/>
    </location>
</feature>
<organism evidence="6 7">
    <name type="scientific">Bowmanella yangjiangensis</name>
    <dbReference type="NCBI Taxonomy" id="2811230"/>
    <lineage>
        <taxon>Bacteria</taxon>
        <taxon>Pseudomonadati</taxon>
        <taxon>Pseudomonadota</taxon>
        <taxon>Gammaproteobacteria</taxon>
        <taxon>Alteromonadales</taxon>
        <taxon>Alteromonadaceae</taxon>
        <taxon>Bowmanella</taxon>
    </lineage>
</organism>
<evidence type="ECO:0000256" key="4">
    <source>
        <dbReference type="ARBA" id="ARBA00023163"/>
    </source>
</evidence>
<evidence type="ECO:0000256" key="3">
    <source>
        <dbReference type="ARBA" id="ARBA00023125"/>
    </source>
</evidence>
<gene>
    <name evidence="6" type="ORF">J0A65_22575</name>
</gene>
<dbReference type="CDD" id="cd08474">
    <property type="entry name" value="PBP2_CrgA_like_5"/>
    <property type="match status" value="1"/>
</dbReference>
<dbReference type="InterPro" id="IPR036388">
    <property type="entry name" value="WH-like_DNA-bd_sf"/>
</dbReference>
<dbReference type="PROSITE" id="PS50931">
    <property type="entry name" value="HTH_LYSR"/>
    <property type="match status" value="1"/>
</dbReference>
<protein>
    <submittedName>
        <fullName evidence="6">LysR family transcriptional regulator</fullName>
    </submittedName>
</protein>
<dbReference type="PANTHER" id="PTHR30537:SF1">
    <property type="entry name" value="HTH-TYPE TRANSCRIPTIONAL REGULATOR PGRR"/>
    <property type="match status" value="1"/>
</dbReference>
<evidence type="ECO:0000256" key="2">
    <source>
        <dbReference type="ARBA" id="ARBA00023015"/>
    </source>
</evidence>
<evidence type="ECO:0000313" key="6">
    <source>
        <dbReference type="EMBL" id="MBN7822665.1"/>
    </source>
</evidence>
<evidence type="ECO:0000259" key="5">
    <source>
        <dbReference type="PROSITE" id="PS50931"/>
    </source>
</evidence>
<dbReference type="PRINTS" id="PR00039">
    <property type="entry name" value="HTHLYSR"/>
</dbReference>
<dbReference type="PANTHER" id="PTHR30537">
    <property type="entry name" value="HTH-TYPE TRANSCRIPTIONAL REGULATOR"/>
    <property type="match status" value="1"/>
</dbReference>
<proteinExistence type="inferred from homology"/>
<dbReference type="InterPro" id="IPR005119">
    <property type="entry name" value="LysR_subst-bd"/>
</dbReference>
<name>A0ABS3CZX7_9ALTE</name>
<reference evidence="6 7" key="1">
    <citation type="submission" date="2021-03" db="EMBL/GenBank/DDBJ databases">
        <title>novel species isolated from a fishpond in China.</title>
        <authorList>
            <person name="Lu H."/>
            <person name="Cai Z."/>
        </authorList>
    </citation>
    <scope>NUCLEOTIDE SEQUENCE [LARGE SCALE GENOMIC DNA]</scope>
    <source>
        <strain evidence="6 7">Y57</strain>
    </source>
</reference>
<dbReference type="SUPFAM" id="SSF46785">
    <property type="entry name" value="Winged helix' DNA-binding domain"/>
    <property type="match status" value="1"/>
</dbReference>
<comment type="caution">
    <text evidence="6">The sequence shown here is derived from an EMBL/GenBank/DDBJ whole genome shotgun (WGS) entry which is preliminary data.</text>
</comment>
<accession>A0ABS3CZX7</accession>
<dbReference type="InterPro" id="IPR036390">
    <property type="entry name" value="WH_DNA-bd_sf"/>
</dbReference>
<dbReference type="InterPro" id="IPR058163">
    <property type="entry name" value="LysR-type_TF_proteobact-type"/>
</dbReference>
<dbReference type="EMBL" id="JAFKCS010000130">
    <property type="protein sequence ID" value="MBN7822665.1"/>
    <property type="molecule type" value="Genomic_DNA"/>
</dbReference>
<keyword evidence="3" id="KW-0238">DNA-binding</keyword>
<sequence>MSINPSQLPALAWFVHIARHRSFTKAATEMEMSRAALSQHLKSLEQQLNVRLLHRTTRDMSLTEEGQRLFDALAPALRMIDTAVAELGEVPSAPNGLIRVNTSRIAARTLLEPHLGEFLARYPGLRLELVLNDGFANIIADGADVGIRLGESLDEHMVAVPITPRIEMAVVGSPDYFARHGTPRSPADLMQHNCLAYRFTSSGTLDRWSFTEPDGDGHTQVFEPRGSVVFNDDESMLKAAIQGVGLIKYLDICVREQLASGELVRVLQPWCQPFPGFYLYAPTRAQMPAKIRVLIDFLVEKRSLLD</sequence>
<dbReference type="Gene3D" id="3.40.190.290">
    <property type="match status" value="1"/>
</dbReference>
<keyword evidence="2" id="KW-0805">Transcription regulation</keyword>
<dbReference type="InterPro" id="IPR000847">
    <property type="entry name" value="LysR_HTH_N"/>
</dbReference>
<dbReference type="Proteomes" id="UP000663992">
    <property type="component" value="Unassembled WGS sequence"/>
</dbReference>
<dbReference type="Pfam" id="PF03466">
    <property type="entry name" value="LysR_substrate"/>
    <property type="match status" value="1"/>
</dbReference>
<dbReference type="Gene3D" id="1.10.10.10">
    <property type="entry name" value="Winged helix-like DNA-binding domain superfamily/Winged helix DNA-binding domain"/>
    <property type="match status" value="1"/>
</dbReference>
<evidence type="ECO:0000256" key="1">
    <source>
        <dbReference type="ARBA" id="ARBA00009437"/>
    </source>
</evidence>
<dbReference type="RefSeq" id="WP_206596559.1">
    <property type="nucleotide sequence ID" value="NZ_JAFKCS010000130.1"/>
</dbReference>